<keyword evidence="7" id="KW-0472">Membrane</keyword>
<keyword evidence="2" id="KW-0597">Phosphoprotein</keyword>
<keyword evidence="7" id="KW-1133">Transmembrane helix</keyword>
<sequence>MKNSVNKIIVFAATVIFFLTLGFSWTYTDNDIIPFMNQVFPEAQSFQKIASSPVIYEGITKDQNGKEEKTGYVVIEQAVAYGGPIKMVTGIDLNGKITGTVIAAHKDTPSFIDKVIDQKYLEKFIGKDITDPLSINKDIDRISGATFSSRGIAKAVSQGSHAVARSEFGLNVKDEVEPFKFGSKEIAVIALIILAVIGVAFKQRKLRWVALIGSLVFIGFQYNTSISLANIAALLMGNFPPIRENLVWYILLIGIPVITFIIGKNVYCFWLCPFGALQEITAKVGGGKFKCCNKAIEAKVAKIRYILIYLALIGAFLTKSPSFAGYEPFATLFGLQGFGIQWLILPVVIFSSFFISRFWCRFFCPGLILNELILRPRKYIMRILEKGILEKGTLKKVPGTKGTKGTKARSTNELNKIEVKE</sequence>
<evidence type="ECO:0000256" key="1">
    <source>
        <dbReference type="ARBA" id="ARBA00022448"/>
    </source>
</evidence>
<proteinExistence type="predicted"/>
<dbReference type="AlphaFoldDB" id="A0A857DGE7"/>
<evidence type="ECO:0000256" key="3">
    <source>
        <dbReference type="ARBA" id="ARBA00022630"/>
    </source>
</evidence>
<keyword evidence="4" id="KW-0288">FMN</keyword>
<feature type="transmembrane region" description="Helical" evidence="7">
    <location>
        <begin position="340"/>
        <end position="360"/>
    </location>
</feature>
<keyword evidence="1" id="KW-0813">Transport</keyword>
<dbReference type="Pfam" id="PF12801">
    <property type="entry name" value="Fer4_5"/>
    <property type="match status" value="2"/>
</dbReference>
<dbReference type="GO" id="GO:0005886">
    <property type="term" value="C:plasma membrane"/>
    <property type="evidence" value="ECO:0007669"/>
    <property type="project" value="InterPro"/>
</dbReference>
<gene>
    <name evidence="9" type="ORF">GQ588_04145</name>
</gene>
<evidence type="ECO:0000259" key="8">
    <source>
        <dbReference type="SMART" id="SM00900"/>
    </source>
</evidence>
<accession>A0A857DGE7</accession>
<evidence type="ECO:0000256" key="4">
    <source>
        <dbReference type="ARBA" id="ARBA00022643"/>
    </source>
</evidence>
<evidence type="ECO:0000256" key="7">
    <source>
        <dbReference type="SAM" id="Phobius"/>
    </source>
</evidence>
<dbReference type="PANTHER" id="PTHR36118:SF1">
    <property type="entry name" value="ION-TRANSLOCATING OXIDOREDUCTASE COMPLEX SUBUNIT G"/>
    <property type="match status" value="1"/>
</dbReference>
<keyword evidence="5" id="KW-0249">Electron transport</keyword>
<dbReference type="GO" id="GO:0009055">
    <property type="term" value="F:electron transfer activity"/>
    <property type="evidence" value="ECO:0007669"/>
    <property type="project" value="InterPro"/>
</dbReference>
<keyword evidence="3" id="KW-0285">Flavoprotein</keyword>
<feature type="domain" description="FMN-binding" evidence="8">
    <location>
        <begin position="80"/>
        <end position="163"/>
    </location>
</feature>
<organism evidence="9 10">
    <name type="scientific">Dehalobacter restrictus</name>
    <dbReference type="NCBI Taxonomy" id="55583"/>
    <lineage>
        <taxon>Bacteria</taxon>
        <taxon>Bacillati</taxon>
        <taxon>Bacillota</taxon>
        <taxon>Clostridia</taxon>
        <taxon>Eubacteriales</taxon>
        <taxon>Desulfitobacteriaceae</taxon>
        <taxon>Dehalobacter</taxon>
    </lineage>
</organism>
<dbReference type="Proteomes" id="UP000430508">
    <property type="component" value="Chromosome"/>
</dbReference>
<evidence type="ECO:0000313" key="10">
    <source>
        <dbReference type="Proteomes" id="UP000430508"/>
    </source>
</evidence>
<evidence type="ECO:0000256" key="5">
    <source>
        <dbReference type="ARBA" id="ARBA00022982"/>
    </source>
</evidence>
<dbReference type="PANTHER" id="PTHR36118">
    <property type="entry name" value="ION-TRANSLOCATING OXIDOREDUCTASE COMPLEX SUBUNIT G"/>
    <property type="match status" value="1"/>
</dbReference>
<feature type="region of interest" description="Disordered" evidence="6">
    <location>
        <begin position="398"/>
        <end position="421"/>
    </location>
</feature>
<dbReference type="RefSeq" id="WP_025205302.1">
    <property type="nucleotide sequence ID" value="NZ_CP046996.1"/>
</dbReference>
<reference evidence="9 10" key="1">
    <citation type="submission" date="2019-12" db="EMBL/GenBank/DDBJ databases">
        <title>Sequence classification of anaerobic respiratory reductive dehalogenases: First we see many, then we see few.</title>
        <authorList>
            <person name="Molenda O."/>
            <person name="Puentes Jacome L.A."/>
            <person name="Cao X."/>
            <person name="Nesbo C.L."/>
            <person name="Tang S."/>
            <person name="Morson N."/>
            <person name="Patron J."/>
            <person name="Lomheim L."/>
            <person name="Wishart D.S."/>
            <person name="Edwards E.A."/>
        </authorList>
    </citation>
    <scope>NUCLEOTIDE SEQUENCE [LARGE SCALE GENOMIC DNA]</scope>
    <source>
        <strain evidence="9 10">12DCA</strain>
    </source>
</reference>
<evidence type="ECO:0000256" key="6">
    <source>
        <dbReference type="SAM" id="MobiDB-lite"/>
    </source>
</evidence>
<dbReference type="Pfam" id="PF04205">
    <property type="entry name" value="FMN_bind"/>
    <property type="match status" value="1"/>
</dbReference>
<dbReference type="InterPro" id="IPR010209">
    <property type="entry name" value="Ion_transpt_RnfG/RsxG"/>
</dbReference>
<name>A0A857DGE7_9FIRM</name>
<dbReference type="EMBL" id="CP046996">
    <property type="protein sequence ID" value="QGZ99892.1"/>
    <property type="molecule type" value="Genomic_DNA"/>
</dbReference>
<feature type="transmembrane region" description="Helical" evidence="7">
    <location>
        <begin position="303"/>
        <end position="320"/>
    </location>
</feature>
<dbReference type="GO" id="GO:0010181">
    <property type="term" value="F:FMN binding"/>
    <property type="evidence" value="ECO:0007669"/>
    <property type="project" value="InterPro"/>
</dbReference>
<dbReference type="InterPro" id="IPR017896">
    <property type="entry name" value="4Fe4S_Fe-S-bd"/>
</dbReference>
<feature type="transmembrane region" description="Helical" evidence="7">
    <location>
        <begin position="181"/>
        <end position="201"/>
    </location>
</feature>
<feature type="transmembrane region" description="Helical" evidence="7">
    <location>
        <begin position="246"/>
        <end position="263"/>
    </location>
</feature>
<feature type="transmembrane region" description="Helical" evidence="7">
    <location>
        <begin position="208"/>
        <end position="234"/>
    </location>
</feature>
<evidence type="ECO:0000313" key="9">
    <source>
        <dbReference type="EMBL" id="QGZ99892.1"/>
    </source>
</evidence>
<dbReference type="SMART" id="SM00900">
    <property type="entry name" value="FMN_bind"/>
    <property type="match status" value="1"/>
</dbReference>
<keyword evidence="7" id="KW-0812">Transmembrane</keyword>
<dbReference type="InterPro" id="IPR007329">
    <property type="entry name" value="FMN-bd"/>
</dbReference>
<dbReference type="GO" id="GO:0022900">
    <property type="term" value="P:electron transport chain"/>
    <property type="evidence" value="ECO:0007669"/>
    <property type="project" value="InterPro"/>
</dbReference>
<protein>
    <submittedName>
        <fullName evidence="9">4Fe-4S binding protein</fullName>
    </submittedName>
</protein>
<evidence type="ECO:0000256" key="2">
    <source>
        <dbReference type="ARBA" id="ARBA00022553"/>
    </source>
</evidence>